<reference evidence="1 2" key="1">
    <citation type="journal article" date="2005" name="Arch. Microbiol.">
        <title>The genome sequence of an anaerobic aromatic-degrading denitrifying bacterium, strain EbN1.</title>
        <authorList>
            <person name="Rabus R."/>
            <person name="Kube M."/>
            <person name="Heider J."/>
            <person name="Beck A."/>
            <person name="Heitmann K."/>
            <person name="Widdel F."/>
            <person name="Reinhardt R."/>
        </authorList>
    </citation>
    <scope>NUCLEOTIDE SEQUENCE [LARGE SCALE GENOMIC DNA]</scope>
    <source>
        <strain evidence="1 2">EbN1</strain>
    </source>
</reference>
<gene>
    <name evidence="1" type="ORF">ebA3232</name>
</gene>
<evidence type="ECO:0000313" key="2">
    <source>
        <dbReference type="Proteomes" id="UP000006552"/>
    </source>
</evidence>
<proteinExistence type="predicted"/>
<protein>
    <submittedName>
        <fullName evidence="1">Uncharacterized protein</fullName>
    </submittedName>
</protein>
<name>Q5P419_AROAE</name>
<sequence length="244" mass="27666">MFSIFKRKKIDTSTPLKFKESILQNSATTEDLCQPDIFQLWSKKENAREYMAALENLAICGNVPSQEFVSQWFIMAAGKTDSHDGKKLSLYKALKFGVLAAESGVIREALNVPITAMKLVYILTNRNGQKIDKEAESIVHLAYKWHNLNSKNERIGVKERKRASQDALEMKEAWSGLFEEELEDSFASDDIDPKELENKFMLISLEILTTLGTDATNVYGASAMAKDISLYTTPYRRHADLNNR</sequence>
<dbReference type="HOGENOM" id="CLU_1136225_0_0_4"/>
<keyword evidence="2" id="KW-1185">Reference proteome</keyword>
<accession>Q5P419</accession>
<dbReference type="STRING" id="76114.ebA3232"/>
<evidence type="ECO:0000313" key="1">
    <source>
        <dbReference type="EMBL" id="CAI07944.1"/>
    </source>
</evidence>
<dbReference type="KEGG" id="eba:ebA3232"/>
<organism evidence="1 2">
    <name type="scientific">Aromatoleum aromaticum (strain DSM 19018 / LMG 30748 / EbN1)</name>
    <name type="common">Azoarcus sp. (strain EbN1)</name>
    <dbReference type="NCBI Taxonomy" id="76114"/>
    <lineage>
        <taxon>Bacteria</taxon>
        <taxon>Pseudomonadati</taxon>
        <taxon>Pseudomonadota</taxon>
        <taxon>Betaproteobacteria</taxon>
        <taxon>Rhodocyclales</taxon>
        <taxon>Rhodocyclaceae</taxon>
        <taxon>Aromatoleum</taxon>
    </lineage>
</organism>
<dbReference type="EMBL" id="CR555306">
    <property type="protein sequence ID" value="CAI07944.1"/>
    <property type="molecule type" value="Genomic_DNA"/>
</dbReference>
<dbReference type="AlphaFoldDB" id="Q5P419"/>
<dbReference type="Proteomes" id="UP000006552">
    <property type="component" value="Chromosome"/>
</dbReference>